<organism evidence="2 3">
    <name type="scientific">Fusobacterium necrophorum DJ-2</name>
    <dbReference type="NCBI Taxonomy" id="1441737"/>
    <lineage>
        <taxon>Bacteria</taxon>
        <taxon>Fusobacteriati</taxon>
        <taxon>Fusobacteriota</taxon>
        <taxon>Fusobacteriia</taxon>
        <taxon>Fusobacteriales</taxon>
        <taxon>Fusobacteriaceae</taxon>
        <taxon>Fusobacterium</taxon>
    </lineage>
</organism>
<dbReference type="Gene3D" id="3.30.300.20">
    <property type="match status" value="1"/>
</dbReference>
<dbReference type="InterPro" id="IPR036867">
    <property type="entry name" value="R3H_dom_sf"/>
</dbReference>
<reference evidence="2 3" key="1">
    <citation type="submission" date="2014-01" db="EMBL/GenBank/DDBJ databases">
        <title>Comparative genomics of Fusobacterium necrophorum wild isolates.</title>
        <authorList>
            <person name="Kittichotirat W."/>
            <person name="Bumgarner R.E."/>
            <person name="Lawrence P."/>
        </authorList>
    </citation>
    <scope>NUCLEOTIDE SEQUENCE [LARGE SCALE GENOMIC DNA]</scope>
    <source>
        <strain evidence="2 3">DJ-2</strain>
    </source>
</reference>
<dbReference type="PROSITE" id="PS51061">
    <property type="entry name" value="R3H"/>
    <property type="match status" value="1"/>
</dbReference>
<dbReference type="SUPFAM" id="SSF82708">
    <property type="entry name" value="R3H domain"/>
    <property type="match status" value="1"/>
</dbReference>
<dbReference type="InterPro" id="IPR039247">
    <property type="entry name" value="KhpB"/>
</dbReference>
<dbReference type="EMBL" id="JAAH01000146">
    <property type="protein sequence ID" value="KDE70193.1"/>
    <property type="molecule type" value="Genomic_DNA"/>
</dbReference>
<dbReference type="GO" id="GO:0003677">
    <property type="term" value="F:DNA binding"/>
    <property type="evidence" value="ECO:0007669"/>
    <property type="project" value="UniProtKB-KW"/>
</dbReference>
<evidence type="ECO:0000313" key="3">
    <source>
        <dbReference type="Proteomes" id="UP000027058"/>
    </source>
</evidence>
<dbReference type="AlphaFoldDB" id="A0AB73C148"/>
<dbReference type="PANTHER" id="PTHR35800">
    <property type="entry name" value="PROTEIN JAG"/>
    <property type="match status" value="1"/>
</dbReference>
<sequence>MIKNTQIKAMTEEEAKKRALNILEAKEYQIVEIKILENPKSFLGLFNKNGLFEIIIDTEKQEKAVPKILMETKKTKKIVEESKKNSFSEEEIISSIKTLLENIGLNLRLEYKKISEKHYHIQLFGEDNGIIIGKKGKTLNSFEYLVNSIYKDYKIEIDVEGFKEKRNKTLRELGRKMAEKCIKSRKIIRLNPMPPKERKIIHEILNKYSELETYSEGRDPKRYIVIKYKKK</sequence>
<name>A0AB73C148_9FUSO</name>
<dbReference type="Proteomes" id="UP000027058">
    <property type="component" value="Unassembled WGS sequence"/>
</dbReference>
<dbReference type="GO" id="GO:0008360">
    <property type="term" value="P:regulation of cell shape"/>
    <property type="evidence" value="ECO:0007669"/>
    <property type="project" value="UniProtKB-KW"/>
</dbReference>
<gene>
    <name evidence="2" type="ORF">FUSO8_09635</name>
</gene>
<keyword evidence="2" id="KW-0238">DNA-binding</keyword>
<dbReference type="RefSeq" id="WP_035902393.1">
    <property type="nucleotide sequence ID" value="NZ_JAAH01000146.1"/>
</dbReference>
<proteinExistence type="predicted"/>
<accession>A0AB73C148</accession>
<dbReference type="Gene3D" id="3.30.1370.50">
    <property type="entry name" value="R3H-like domain"/>
    <property type="match status" value="1"/>
</dbReference>
<dbReference type="GO" id="GO:0071555">
    <property type="term" value="P:cell wall organization"/>
    <property type="evidence" value="ECO:0007669"/>
    <property type="project" value="UniProtKB-KW"/>
</dbReference>
<dbReference type="SMART" id="SM00393">
    <property type="entry name" value="R3H"/>
    <property type="match status" value="1"/>
</dbReference>
<dbReference type="PANTHER" id="PTHR35800:SF1">
    <property type="entry name" value="RNA-BINDING PROTEIN KHPB"/>
    <property type="match status" value="1"/>
</dbReference>
<dbReference type="Pfam" id="PF01424">
    <property type="entry name" value="R3H"/>
    <property type="match status" value="1"/>
</dbReference>
<dbReference type="NCBIfam" id="NF041568">
    <property type="entry name" value="Jag_EloR"/>
    <property type="match status" value="1"/>
</dbReference>
<dbReference type="InterPro" id="IPR015946">
    <property type="entry name" value="KH_dom-like_a/b"/>
</dbReference>
<protein>
    <submittedName>
        <fullName evidence="2">Single-stranded DNA-binding protein</fullName>
    </submittedName>
</protein>
<dbReference type="CDD" id="cd02644">
    <property type="entry name" value="R3H_jag"/>
    <property type="match status" value="1"/>
</dbReference>
<feature type="domain" description="R3H" evidence="1">
    <location>
        <begin position="164"/>
        <end position="230"/>
    </location>
</feature>
<dbReference type="Pfam" id="PF13083">
    <property type="entry name" value="KH_KhpA-B"/>
    <property type="match status" value="1"/>
</dbReference>
<dbReference type="InterPro" id="IPR034079">
    <property type="entry name" value="R3H_KhpB"/>
</dbReference>
<evidence type="ECO:0000313" key="2">
    <source>
        <dbReference type="EMBL" id="KDE70193.1"/>
    </source>
</evidence>
<evidence type="ECO:0000259" key="1">
    <source>
        <dbReference type="PROSITE" id="PS51061"/>
    </source>
</evidence>
<dbReference type="InterPro" id="IPR001374">
    <property type="entry name" value="R3H_dom"/>
</dbReference>
<dbReference type="GO" id="GO:0003723">
    <property type="term" value="F:RNA binding"/>
    <property type="evidence" value="ECO:0007669"/>
    <property type="project" value="UniProtKB-KW"/>
</dbReference>
<comment type="caution">
    <text evidence="2">The sequence shown here is derived from an EMBL/GenBank/DDBJ whole genome shotgun (WGS) entry which is preliminary data.</text>
</comment>